<gene>
    <name evidence="1" type="ORF">MW7_006705</name>
</gene>
<sequence>MTAPLSGKALLAYGSLGFPLSFAALPVYVVLPDWYAQQFGLPLAWLGAVLLCSRLMDAIADPWLGIWIDRLNQAGRLSWAIVVAVPLLVVGFVALFHPPAGLSHTRLTGWLALALLVTYAGFSLGSISHQAWGATLAHSPGGRAGIAAAREGSGLLGVIIAAALPGVAGMTTASMLLAASALAASWMLLRVAPRPAPKRVEDAGTLTLRALMMPLQHAGFRALLGVFALNGIAAAIPATLLLFFVRDVLQLEAFSGLILTVYFVSAVASMPLWSRGAYRFGLVPIWLAGMGLSIAAFIWVVGMERLDPDMALAAFLLLSALSGAALGADLIAPSALAAGLIQGAPGRLREGACFGLWNLTAKLNLALAAGLMLPLLTLLGYVPGTPDKPPVGTTALMLAYGLVPCLLKAGAIATLWRVRPLLPGA</sequence>
<proteinExistence type="predicted"/>
<protein>
    <submittedName>
        <fullName evidence="1">MFS transporter</fullName>
    </submittedName>
</protein>
<reference evidence="1" key="1">
    <citation type="submission" date="2019-05" db="EMBL/GenBank/DDBJ databases">
        <title>Revised genome assembly of Burkholderiaceae (previously Ralstonia) sp. PBA.</title>
        <authorList>
            <person name="Gan H.M."/>
        </authorList>
    </citation>
    <scope>NUCLEOTIDE SEQUENCE</scope>
    <source>
        <strain evidence="1">PBA</strain>
    </source>
</reference>
<accession>A0ACD3SS16</accession>
<keyword evidence="2" id="KW-1185">Reference proteome</keyword>
<comment type="caution">
    <text evidence="1">The sequence shown here is derived from an EMBL/GenBank/DDBJ whole genome shotgun (WGS) entry which is preliminary data.</text>
</comment>
<dbReference type="Proteomes" id="UP000004277">
    <property type="component" value="Unassembled WGS sequence"/>
</dbReference>
<name>A0ACD3SS16_9BURK</name>
<dbReference type="EMBL" id="AKCV02000015">
    <property type="protein sequence ID" value="TMS58933.1"/>
    <property type="molecule type" value="Genomic_DNA"/>
</dbReference>
<organism evidence="1 2">
    <name type="scientific">Imbroritus primus</name>
    <dbReference type="NCBI Taxonomy" id="3058603"/>
    <lineage>
        <taxon>Bacteria</taxon>
        <taxon>Pseudomonadati</taxon>
        <taxon>Pseudomonadota</taxon>
        <taxon>Betaproteobacteria</taxon>
        <taxon>Burkholderiales</taxon>
        <taxon>Burkholderiaceae</taxon>
        <taxon>Imbroritus</taxon>
    </lineage>
</organism>
<evidence type="ECO:0000313" key="1">
    <source>
        <dbReference type="EMBL" id="TMS58933.1"/>
    </source>
</evidence>
<evidence type="ECO:0000313" key="2">
    <source>
        <dbReference type="Proteomes" id="UP000004277"/>
    </source>
</evidence>